<dbReference type="PANTHER" id="PTHR11748:SF103">
    <property type="entry name" value="GLYCOLATE OXIDASE SUBUNIT GLCE"/>
    <property type="match status" value="1"/>
</dbReference>
<accession>A0A143PK46</accession>
<name>A0A143PK46_LUTPR</name>
<dbReference type="PANTHER" id="PTHR11748">
    <property type="entry name" value="D-LACTATE DEHYDROGENASE"/>
    <property type="match status" value="1"/>
</dbReference>
<dbReference type="Gene3D" id="3.30.465.10">
    <property type="match status" value="1"/>
</dbReference>
<dbReference type="RefSeq" id="WP_110170707.1">
    <property type="nucleotide sequence ID" value="NZ_CP015136.1"/>
</dbReference>
<protein>
    <submittedName>
        <fullName evidence="2">Putative FAD-linked oxidoreductase</fullName>
        <ecNumber evidence="2">1.-.-.-</ecNumber>
    </submittedName>
</protein>
<dbReference type="Proteomes" id="UP000076079">
    <property type="component" value="Chromosome"/>
</dbReference>
<dbReference type="Pfam" id="PF01565">
    <property type="entry name" value="FAD_binding_4"/>
    <property type="match status" value="1"/>
</dbReference>
<dbReference type="KEGG" id="abac:LuPra_02133"/>
<keyword evidence="3" id="KW-1185">Reference proteome</keyword>
<proteinExistence type="predicted"/>
<dbReference type="InterPro" id="IPR036318">
    <property type="entry name" value="FAD-bd_PCMH-like_sf"/>
</dbReference>
<dbReference type="OrthoDB" id="9767256at2"/>
<dbReference type="STRING" id="1855912.LuPra_02133"/>
<dbReference type="EMBL" id="CP015136">
    <property type="protein sequence ID" value="AMY08927.1"/>
    <property type="molecule type" value="Genomic_DNA"/>
</dbReference>
<keyword evidence="2" id="KW-0560">Oxidoreductase</keyword>
<dbReference type="InterPro" id="IPR006094">
    <property type="entry name" value="Oxid_FAD_bind_N"/>
</dbReference>
<evidence type="ECO:0000313" key="3">
    <source>
        <dbReference type="Proteomes" id="UP000076079"/>
    </source>
</evidence>
<dbReference type="EC" id="1.-.-.-" evidence="2"/>
<sequence>MTIVHPTSIAELAASIPQRPSWSVRGGGTKPGLARTGDDCAVLDLSRLAGIVEYTAEECTFTALAGTRIDDIERALAPYGQYLPFDPPLATSGATIGGTVAAGVNGSCRYRFGGIRDFLIGVRLVDGEGRIVHSGGKVVKNAAGFLLHQAMVGSCGRLGVVAELTFKVFPAPAAHATVRTDARDLASSLSLMAAVQRERFDLEAIDLTPPGVLTLRIGGAPEALDARATALKDAVGHHARVLTGEDDAAVWHEARELSWVPAGAGLVRVPLSLPQVQALDVALAGGNAARRYAVAGNLAWIAWPGSIDVLGAILREQGLVGQVLAGAPGSPFIGATAPNPFEQRLRSVMDPCGRLADA</sequence>
<feature type="domain" description="FAD-binding PCMH-type" evidence="1">
    <location>
        <begin position="1"/>
        <end position="171"/>
    </location>
</feature>
<dbReference type="AlphaFoldDB" id="A0A143PK46"/>
<dbReference type="PATRIC" id="fig|1813736.3.peg.2238"/>
<dbReference type="InterPro" id="IPR016169">
    <property type="entry name" value="FAD-bd_PCMH_sub2"/>
</dbReference>
<evidence type="ECO:0000313" key="2">
    <source>
        <dbReference type="EMBL" id="AMY08927.1"/>
    </source>
</evidence>
<dbReference type="GO" id="GO:0016491">
    <property type="term" value="F:oxidoreductase activity"/>
    <property type="evidence" value="ECO:0007669"/>
    <property type="project" value="UniProtKB-KW"/>
</dbReference>
<dbReference type="GO" id="GO:0071949">
    <property type="term" value="F:FAD binding"/>
    <property type="evidence" value="ECO:0007669"/>
    <property type="project" value="InterPro"/>
</dbReference>
<organism evidence="2 3">
    <name type="scientific">Luteitalea pratensis</name>
    <dbReference type="NCBI Taxonomy" id="1855912"/>
    <lineage>
        <taxon>Bacteria</taxon>
        <taxon>Pseudomonadati</taxon>
        <taxon>Acidobacteriota</taxon>
        <taxon>Vicinamibacteria</taxon>
        <taxon>Vicinamibacterales</taxon>
        <taxon>Vicinamibacteraceae</taxon>
        <taxon>Luteitalea</taxon>
    </lineage>
</organism>
<reference evidence="3" key="2">
    <citation type="submission" date="2016-04" db="EMBL/GenBank/DDBJ databases">
        <title>First Complete Genome Sequence of a Subdivision 6 Acidobacterium.</title>
        <authorList>
            <person name="Huang S."/>
            <person name="Vieira S."/>
            <person name="Bunk B."/>
            <person name="Riedel T."/>
            <person name="Sproeer C."/>
            <person name="Overmann J."/>
        </authorList>
    </citation>
    <scope>NUCLEOTIDE SEQUENCE [LARGE SCALE GENOMIC DNA]</scope>
    <source>
        <strain evidence="3">DSM 100886 HEG_-6_39</strain>
    </source>
</reference>
<evidence type="ECO:0000259" key="1">
    <source>
        <dbReference type="PROSITE" id="PS51387"/>
    </source>
</evidence>
<dbReference type="SUPFAM" id="SSF56176">
    <property type="entry name" value="FAD-binding/transporter-associated domain-like"/>
    <property type="match status" value="1"/>
</dbReference>
<dbReference type="PROSITE" id="PS51387">
    <property type="entry name" value="FAD_PCMH"/>
    <property type="match status" value="1"/>
</dbReference>
<gene>
    <name evidence="2" type="ORF">LuPra_02133</name>
</gene>
<dbReference type="InterPro" id="IPR016166">
    <property type="entry name" value="FAD-bd_PCMH"/>
</dbReference>
<reference evidence="2 3" key="1">
    <citation type="journal article" date="2016" name="Genome Announc.">
        <title>First Complete Genome Sequence of a Subdivision 6 Acidobacterium Strain.</title>
        <authorList>
            <person name="Huang S."/>
            <person name="Vieira S."/>
            <person name="Bunk B."/>
            <person name="Riedel T."/>
            <person name="Sproer C."/>
            <person name="Overmann J."/>
        </authorList>
    </citation>
    <scope>NUCLEOTIDE SEQUENCE [LARGE SCALE GENOMIC DNA]</scope>
    <source>
        <strain evidence="3">DSM 100886 HEG_-6_39</strain>
    </source>
</reference>